<proteinExistence type="predicted"/>
<keyword evidence="2" id="KW-0255">Endonuclease</keyword>
<sequence>MSFPVRLEPRAGSGIDPFYRAGIAKTWGTAVLPGVTMDAPSSAGPGVKIKVASYNIHKAVGLDRRRDHERILRILLEVDADVVALQEVDRRFGRRMAALPLDAIHDATDYHPVPLSMKPDSLGWHGNAILVRKGIDLVEAAPVPLPVLEPRGAIRADLMIEGRRLRVVGMHLDLSGLRRRHQVRSVLSHISECDHHCPTVMMGDLNEWAQRGGCLREFDEQWRILAPGRSFPARRPIASLDRIIVSAHWEVHGTHVHHSPASAVGSDHLPVFASLHLPGKPQ</sequence>
<evidence type="ECO:0000313" key="2">
    <source>
        <dbReference type="EMBL" id="GGB93010.1"/>
    </source>
</evidence>
<comment type="caution">
    <text evidence="2">The sequence shown here is derived from an EMBL/GenBank/DDBJ whole genome shotgun (WGS) entry which is preliminary data.</text>
</comment>
<feature type="domain" description="Endonuclease/exonuclease/phosphatase" evidence="1">
    <location>
        <begin position="52"/>
        <end position="268"/>
    </location>
</feature>
<name>A0A916X3G6_9SPHN</name>
<dbReference type="Pfam" id="PF03372">
    <property type="entry name" value="Exo_endo_phos"/>
    <property type="match status" value="1"/>
</dbReference>
<keyword evidence="2" id="KW-0540">Nuclease</keyword>
<keyword evidence="3" id="KW-1185">Reference proteome</keyword>
<dbReference type="SUPFAM" id="SSF56219">
    <property type="entry name" value="DNase I-like"/>
    <property type="match status" value="1"/>
</dbReference>
<dbReference type="Gene3D" id="3.60.10.10">
    <property type="entry name" value="Endonuclease/exonuclease/phosphatase"/>
    <property type="match status" value="1"/>
</dbReference>
<dbReference type="PANTHER" id="PTHR14859">
    <property type="entry name" value="CALCOFLUOR WHITE HYPERSENSITIVE PROTEIN PRECURSOR"/>
    <property type="match status" value="1"/>
</dbReference>
<evidence type="ECO:0000259" key="1">
    <source>
        <dbReference type="Pfam" id="PF03372"/>
    </source>
</evidence>
<dbReference type="InterPro" id="IPR036691">
    <property type="entry name" value="Endo/exonu/phosph_ase_sf"/>
</dbReference>
<dbReference type="GO" id="GO:0016020">
    <property type="term" value="C:membrane"/>
    <property type="evidence" value="ECO:0007669"/>
    <property type="project" value="GOC"/>
</dbReference>
<dbReference type="GO" id="GO:0004519">
    <property type="term" value="F:endonuclease activity"/>
    <property type="evidence" value="ECO:0007669"/>
    <property type="project" value="UniProtKB-KW"/>
</dbReference>
<dbReference type="EMBL" id="BMHK01000004">
    <property type="protein sequence ID" value="GGB93010.1"/>
    <property type="molecule type" value="Genomic_DNA"/>
</dbReference>
<gene>
    <name evidence="2" type="ORF">GCM10011494_09270</name>
</gene>
<evidence type="ECO:0000313" key="3">
    <source>
        <dbReference type="Proteomes" id="UP000608154"/>
    </source>
</evidence>
<keyword evidence="2" id="KW-0378">Hydrolase</keyword>
<dbReference type="GO" id="GO:0006506">
    <property type="term" value="P:GPI anchor biosynthetic process"/>
    <property type="evidence" value="ECO:0007669"/>
    <property type="project" value="TreeGrafter"/>
</dbReference>
<protein>
    <submittedName>
        <fullName evidence="2">Endonuclease</fullName>
    </submittedName>
</protein>
<dbReference type="Proteomes" id="UP000608154">
    <property type="component" value="Unassembled WGS sequence"/>
</dbReference>
<reference evidence="2" key="1">
    <citation type="journal article" date="2014" name="Int. J. Syst. Evol. Microbiol.">
        <title>Complete genome sequence of Corynebacterium casei LMG S-19264T (=DSM 44701T), isolated from a smear-ripened cheese.</title>
        <authorList>
            <consortium name="US DOE Joint Genome Institute (JGI-PGF)"/>
            <person name="Walter F."/>
            <person name="Albersmeier A."/>
            <person name="Kalinowski J."/>
            <person name="Ruckert C."/>
        </authorList>
    </citation>
    <scope>NUCLEOTIDE SEQUENCE</scope>
    <source>
        <strain evidence="2">CGMCC 1.15095</strain>
    </source>
</reference>
<dbReference type="InterPro" id="IPR051916">
    <property type="entry name" value="GPI-anchor_lipid_remodeler"/>
</dbReference>
<accession>A0A916X3G6</accession>
<dbReference type="AlphaFoldDB" id="A0A916X3G6"/>
<dbReference type="PANTHER" id="PTHR14859:SF15">
    <property type="entry name" value="ENDONUCLEASE_EXONUCLEASE_PHOSPHATASE DOMAIN-CONTAINING PROTEIN"/>
    <property type="match status" value="1"/>
</dbReference>
<dbReference type="InterPro" id="IPR005135">
    <property type="entry name" value="Endo/exonuclease/phosphatase"/>
</dbReference>
<reference evidence="2" key="2">
    <citation type="submission" date="2020-09" db="EMBL/GenBank/DDBJ databases">
        <authorList>
            <person name="Sun Q."/>
            <person name="Zhou Y."/>
        </authorList>
    </citation>
    <scope>NUCLEOTIDE SEQUENCE</scope>
    <source>
        <strain evidence="2">CGMCC 1.15095</strain>
    </source>
</reference>
<organism evidence="2 3">
    <name type="scientific">Novosphingobium endophyticum</name>
    <dbReference type="NCBI Taxonomy" id="1955250"/>
    <lineage>
        <taxon>Bacteria</taxon>
        <taxon>Pseudomonadati</taxon>
        <taxon>Pseudomonadota</taxon>
        <taxon>Alphaproteobacteria</taxon>
        <taxon>Sphingomonadales</taxon>
        <taxon>Sphingomonadaceae</taxon>
        <taxon>Novosphingobium</taxon>
    </lineage>
</organism>